<dbReference type="Proteomes" id="UP000655225">
    <property type="component" value="Unassembled WGS sequence"/>
</dbReference>
<gene>
    <name evidence="3" type="ORF">HHK36_022638</name>
</gene>
<dbReference type="GO" id="GO:0005524">
    <property type="term" value="F:ATP binding"/>
    <property type="evidence" value="ECO:0007669"/>
    <property type="project" value="UniProtKB-KW"/>
</dbReference>
<dbReference type="InterPro" id="IPR027417">
    <property type="entry name" value="P-loop_NTPase"/>
</dbReference>
<dbReference type="AlphaFoldDB" id="A0A835D700"/>
<name>A0A835D700_TETSI</name>
<keyword evidence="4" id="KW-1185">Reference proteome</keyword>
<protein>
    <recommendedName>
        <fullName evidence="2">NB-ARC domain-containing protein</fullName>
    </recommendedName>
</protein>
<dbReference type="InterPro" id="IPR002182">
    <property type="entry name" value="NB-ARC"/>
</dbReference>
<evidence type="ECO:0000313" key="4">
    <source>
        <dbReference type="Proteomes" id="UP000655225"/>
    </source>
</evidence>
<dbReference type="EMBL" id="JABCRI010000016">
    <property type="protein sequence ID" value="KAF8392296.1"/>
    <property type="molecule type" value="Genomic_DNA"/>
</dbReference>
<comment type="caution">
    <text evidence="3">The sequence shown here is derived from an EMBL/GenBank/DDBJ whole genome shotgun (WGS) entry which is preliminary data.</text>
</comment>
<dbReference type="Gene3D" id="3.40.50.300">
    <property type="entry name" value="P-loop containing nucleotide triphosphate hydrolases"/>
    <property type="match status" value="1"/>
</dbReference>
<dbReference type="SUPFAM" id="SSF52540">
    <property type="entry name" value="P-loop containing nucleoside triphosphate hydrolases"/>
    <property type="match status" value="1"/>
</dbReference>
<dbReference type="Pfam" id="PF00931">
    <property type="entry name" value="NB-ARC"/>
    <property type="match status" value="1"/>
</dbReference>
<dbReference type="GO" id="GO:0043531">
    <property type="term" value="F:ADP binding"/>
    <property type="evidence" value="ECO:0007669"/>
    <property type="project" value="InterPro"/>
</dbReference>
<dbReference type="PRINTS" id="PR00364">
    <property type="entry name" value="DISEASERSIST"/>
</dbReference>
<dbReference type="InterPro" id="IPR042197">
    <property type="entry name" value="Apaf_helical"/>
</dbReference>
<dbReference type="OrthoDB" id="1293551at2759"/>
<dbReference type="Gene3D" id="1.10.8.430">
    <property type="entry name" value="Helical domain of apoptotic protease-activating factors"/>
    <property type="match status" value="1"/>
</dbReference>
<sequence>MADILPLAVVEAMSISPIVGMNLLFENIWRCLKEEDQVGIIGIYEANVTKIQKDIEDRVWLSFQEDVSQASCAAHIFNALNNKKYVLLLDDIWDRVDFEAIGIPFPNSENKSKVIFTTRSEALCGRMEAHRKIRVEETLNSHPDIPKLAESVAKECSGLPLAINTIEFLGMEDEVLHLLKFSYDSLPKGEGFIVEYNDMNEAFNQGHHIIGMLKSMCLLESSYDEEFHVKMHDVICDLALWIASECGRNKDKLLVKANLQLIQAPEVEKWEKAKRISLADKDISVVVGNDPGRRGLGDDDNLRQSDLHDYRFDRFGDSKVEGWGGASLGEFEFVKHLKAIGINLRISDLQRLLNSKKLLRCTNDLFISECPGLISFPLSPLCLDLKELAVSWVVEGEEENGFSSTLVELTFIHLPNLKIVRAVTHQSFQNLTIMFIQYCDALKNHTWRLGVESLRFLHIANCKGIEEVICGGVEAVEEESTTFSRL</sequence>
<reference evidence="3 4" key="1">
    <citation type="submission" date="2020-04" db="EMBL/GenBank/DDBJ databases">
        <title>Plant Genome Project.</title>
        <authorList>
            <person name="Zhang R.-G."/>
        </authorList>
    </citation>
    <scope>NUCLEOTIDE SEQUENCE [LARGE SCALE GENOMIC DNA]</scope>
    <source>
        <strain evidence="3">YNK0</strain>
        <tissue evidence="3">Leaf</tissue>
    </source>
</reference>
<keyword evidence="1" id="KW-0067">ATP-binding</keyword>
<keyword evidence="1" id="KW-0547">Nucleotide-binding</keyword>
<dbReference type="SUPFAM" id="SSF52058">
    <property type="entry name" value="L domain-like"/>
    <property type="match status" value="1"/>
</dbReference>
<organism evidence="3 4">
    <name type="scientific">Tetracentron sinense</name>
    <name type="common">Spur-leaf</name>
    <dbReference type="NCBI Taxonomy" id="13715"/>
    <lineage>
        <taxon>Eukaryota</taxon>
        <taxon>Viridiplantae</taxon>
        <taxon>Streptophyta</taxon>
        <taxon>Embryophyta</taxon>
        <taxon>Tracheophyta</taxon>
        <taxon>Spermatophyta</taxon>
        <taxon>Magnoliopsida</taxon>
        <taxon>Trochodendrales</taxon>
        <taxon>Trochodendraceae</taxon>
        <taxon>Tetracentron</taxon>
    </lineage>
</organism>
<evidence type="ECO:0000313" key="3">
    <source>
        <dbReference type="EMBL" id="KAF8392296.1"/>
    </source>
</evidence>
<feature type="domain" description="NB-ARC" evidence="2">
    <location>
        <begin position="48"/>
        <end position="136"/>
    </location>
</feature>
<dbReference type="InterPro" id="IPR050905">
    <property type="entry name" value="Plant_NBS-LRR"/>
</dbReference>
<accession>A0A835D700</accession>
<dbReference type="PANTHER" id="PTHR33463:SF220">
    <property type="entry name" value="NB-ARC DOMAIN-CONTAINING PROTEIN"/>
    <property type="match status" value="1"/>
</dbReference>
<proteinExistence type="predicted"/>
<evidence type="ECO:0000256" key="1">
    <source>
        <dbReference type="ARBA" id="ARBA00022840"/>
    </source>
</evidence>
<evidence type="ECO:0000259" key="2">
    <source>
        <dbReference type="Pfam" id="PF00931"/>
    </source>
</evidence>
<dbReference type="PANTHER" id="PTHR33463">
    <property type="entry name" value="NB-ARC DOMAIN-CONTAINING PROTEIN-RELATED"/>
    <property type="match status" value="1"/>
</dbReference>